<dbReference type="InterPro" id="IPR013083">
    <property type="entry name" value="Znf_RING/FYVE/PHD"/>
</dbReference>
<evidence type="ECO:0000313" key="2">
    <source>
        <dbReference type="EMBL" id="PHT71893.1"/>
    </source>
</evidence>
<feature type="region of interest" description="Disordered" evidence="1">
    <location>
        <begin position="113"/>
        <end position="143"/>
    </location>
</feature>
<protein>
    <submittedName>
        <fullName evidence="2">Uncharacterized protein</fullName>
    </submittedName>
</protein>
<feature type="compositionally biased region" description="Polar residues" evidence="1">
    <location>
        <begin position="7"/>
        <end position="34"/>
    </location>
</feature>
<sequence>MERNKSNAENSTFSGTLNDATNSASTNVPRDGSTTGSMVGSILSGFQVVQESYKKLGHNYCAFSSANAPSGETMPDVVNSSTQNPIPEQQATHEELGHRFGAIFSANAASGERMTNVVNSSTQTPIPEREGDLEEDKDDGQDRNMENMSSEALMEHHMRIIVELRVRAFYLSIKMHKYKSPKSTCLESKEHCYLCLDVYRDGQELAKIECGHVYHFD</sequence>
<dbReference type="Gramene" id="PHT71893">
    <property type="protein sequence ID" value="PHT71893"/>
    <property type="gene ID" value="T459_22678"/>
</dbReference>
<dbReference type="Gene3D" id="3.30.40.10">
    <property type="entry name" value="Zinc/RING finger domain, C3HC4 (zinc finger)"/>
    <property type="match status" value="1"/>
</dbReference>
<dbReference type="OMA" id="HINCIKD"/>
<dbReference type="Proteomes" id="UP000222542">
    <property type="component" value="Unassembled WGS sequence"/>
</dbReference>
<gene>
    <name evidence="2" type="ORF">T459_22678</name>
</gene>
<evidence type="ECO:0000313" key="3">
    <source>
        <dbReference type="Proteomes" id="UP000222542"/>
    </source>
</evidence>
<reference evidence="2 3" key="2">
    <citation type="journal article" date="2017" name="Genome Biol.">
        <title>New reference genome sequences of hot pepper reveal the massive evolution of plant disease-resistance genes by retroduplication.</title>
        <authorList>
            <person name="Kim S."/>
            <person name="Park J."/>
            <person name="Yeom S.I."/>
            <person name="Kim Y.M."/>
            <person name="Seo E."/>
            <person name="Kim K.T."/>
            <person name="Kim M.S."/>
            <person name="Lee J.M."/>
            <person name="Cheong K."/>
            <person name="Shin H.S."/>
            <person name="Kim S.B."/>
            <person name="Han K."/>
            <person name="Lee J."/>
            <person name="Park M."/>
            <person name="Lee H.A."/>
            <person name="Lee H.Y."/>
            <person name="Lee Y."/>
            <person name="Oh S."/>
            <person name="Lee J.H."/>
            <person name="Choi E."/>
            <person name="Choi E."/>
            <person name="Lee S.E."/>
            <person name="Jeon J."/>
            <person name="Kim H."/>
            <person name="Choi G."/>
            <person name="Song H."/>
            <person name="Lee J."/>
            <person name="Lee S.C."/>
            <person name="Kwon J.K."/>
            <person name="Lee H.Y."/>
            <person name="Koo N."/>
            <person name="Hong Y."/>
            <person name="Kim R.W."/>
            <person name="Kang W.H."/>
            <person name="Huh J.H."/>
            <person name="Kang B.C."/>
            <person name="Yang T.J."/>
            <person name="Lee Y.H."/>
            <person name="Bennetzen J.L."/>
            <person name="Choi D."/>
        </authorList>
    </citation>
    <scope>NUCLEOTIDE SEQUENCE [LARGE SCALE GENOMIC DNA]</scope>
    <source>
        <strain evidence="3">cv. CM334</strain>
    </source>
</reference>
<dbReference type="AlphaFoldDB" id="A0A2G2YQ66"/>
<name>A0A2G2YQ66_CAPAN</name>
<dbReference type="GO" id="GO:0061630">
    <property type="term" value="F:ubiquitin protein ligase activity"/>
    <property type="evidence" value="ECO:0000318"/>
    <property type="project" value="GO_Central"/>
</dbReference>
<reference evidence="2 3" key="1">
    <citation type="journal article" date="2014" name="Nat. Genet.">
        <title>Genome sequence of the hot pepper provides insights into the evolution of pungency in Capsicum species.</title>
        <authorList>
            <person name="Kim S."/>
            <person name="Park M."/>
            <person name="Yeom S.I."/>
            <person name="Kim Y.M."/>
            <person name="Lee J.M."/>
            <person name="Lee H.A."/>
            <person name="Seo E."/>
            <person name="Choi J."/>
            <person name="Cheong K."/>
            <person name="Kim K.T."/>
            <person name="Jung K."/>
            <person name="Lee G.W."/>
            <person name="Oh S.K."/>
            <person name="Bae C."/>
            <person name="Kim S.B."/>
            <person name="Lee H.Y."/>
            <person name="Kim S.Y."/>
            <person name="Kim M.S."/>
            <person name="Kang B.C."/>
            <person name="Jo Y.D."/>
            <person name="Yang H.B."/>
            <person name="Jeong H.J."/>
            <person name="Kang W.H."/>
            <person name="Kwon J.K."/>
            <person name="Shin C."/>
            <person name="Lim J.Y."/>
            <person name="Park J.H."/>
            <person name="Huh J.H."/>
            <person name="Kim J.S."/>
            <person name="Kim B.D."/>
            <person name="Cohen O."/>
            <person name="Paran I."/>
            <person name="Suh M.C."/>
            <person name="Lee S.B."/>
            <person name="Kim Y.K."/>
            <person name="Shin Y."/>
            <person name="Noh S.J."/>
            <person name="Park J."/>
            <person name="Seo Y.S."/>
            <person name="Kwon S.Y."/>
            <person name="Kim H.A."/>
            <person name="Park J.M."/>
            <person name="Kim H.J."/>
            <person name="Choi S.B."/>
            <person name="Bosland P.W."/>
            <person name="Reeves G."/>
            <person name="Jo S.H."/>
            <person name="Lee B.W."/>
            <person name="Cho H.T."/>
            <person name="Choi H.S."/>
            <person name="Lee M.S."/>
            <person name="Yu Y."/>
            <person name="Do Choi Y."/>
            <person name="Park B.S."/>
            <person name="van Deynze A."/>
            <person name="Ashrafi H."/>
            <person name="Hill T."/>
            <person name="Kim W.T."/>
            <person name="Pai H.S."/>
            <person name="Ahn H.K."/>
            <person name="Yeam I."/>
            <person name="Giovannoni J.J."/>
            <person name="Rose J.K."/>
            <person name="Sorensen I."/>
            <person name="Lee S.J."/>
            <person name="Kim R.W."/>
            <person name="Choi I.Y."/>
            <person name="Choi B.S."/>
            <person name="Lim J.S."/>
            <person name="Lee Y.H."/>
            <person name="Choi D."/>
        </authorList>
    </citation>
    <scope>NUCLEOTIDE SEQUENCE [LARGE SCALE GENOMIC DNA]</scope>
    <source>
        <strain evidence="3">cv. CM334</strain>
    </source>
</reference>
<feature type="compositionally biased region" description="Polar residues" evidence="1">
    <location>
        <begin position="116"/>
        <end position="125"/>
    </location>
</feature>
<feature type="region of interest" description="Disordered" evidence="1">
    <location>
        <begin position="1"/>
        <end position="34"/>
    </location>
</feature>
<accession>A0A2G2YQ66</accession>
<proteinExistence type="predicted"/>
<keyword evidence="3" id="KW-1185">Reference proteome</keyword>
<dbReference type="SUPFAM" id="SSF57850">
    <property type="entry name" value="RING/U-box"/>
    <property type="match status" value="1"/>
</dbReference>
<organism evidence="2 3">
    <name type="scientific">Capsicum annuum</name>
    <name type="common">Capsicum pepper</name>
    <dbReference type="NCBI Taxonomy" id="4072"/>
    <lineage>
        <taxon>Eukaryota</taxon>
        <taxon>Viridiplantae</taxon>
        <taxon>Streptophyta</taxon>
        <taxon>Embryophyta</taxon>
        <taxon>Tracheophyta</taxon>
        <taxon>Spermatophyta</taxon>
        <taxon>Magnoliopsida</taxon>
        <taxon>eudicotyledons</taxon>
        <taxon>Gunneridae</taxon>
        <taxon>Pentapetalae</taxon>
        <taxon>asterids</taxon>
        <taxon>lamiids</taxon>
        <taxon>Solanales</taxon>
        <taxon>Solanaceae</taxon>
        <taxon>Solanoideae</taxon>
        <taxon>Capsiceae</taxon>
        <taxon>Capsicum</taxon>
    </lineage>
</organism>
<evidence type="ECO:0000256" key="1">
    <source>
        <dbReference type="SAM" id="MobiDB-lite"/>
    </source>
</evidence>
<dbReference type="EMBL" id="AYRZ02000009">
    <property type="protein sequence ID" value="PHT71893.1"/>
    <property type="molecule type" value="Genomic_DNA"/>
</dbReference>
<dbReference type="STRING" id="4072.A0A2G2YQ66"/>
<comment type="caution">
    <text evidence="2">The sequence shown here is derived from an EMBL/GenBank/DDBJ whole genome shotgun (WGS) entry which is preliminary data.</text>
</comment>